<dbReference type="EMBL" id="PDUG01000004">
    <property type="protein sequence ID" value="PIC31830.1"/>
    <property type="molecule type" value="Genomic_DNA"/>
</dbReference>
<gene>
    <name evidence="2" type="primary">Cnig_chr_IV.g12390</name>
    <name evidence="2" type="ORF">B9Z55_012390</name>
</gene>
<dbReference type="AlphaFoldDB" id="A0A2G5TX06"/>
<keyword evidence="1" id="KW-0732">Signal</keyword>
<accession>A0A2G5TX06</accession>
<name>A0A2G5TX06_9PELO</name>
<keyword evidence="3" id="KW-1185">Reference proteome</keyword>
<reference evidence="3" key="1">
    <citation type="submission" date="2017-10" db="EMBL/GenBank/DDBJ databases">
        <title>Rapid genome shrinkage in a self-fertile nematode reveals novel sperm competition proteins.</title>
        <authorList>
            <person name="Yin D."/>
            <person name="Schwarz E.M."/>
            <person name="Thomas C.G."/>
            <person name="Felde R.L."/>
            <person name="Korf I.F."/>
            <person name="Cutter A.D."/>
            <person name="Schartner C.M."/>
            <person name="Ralston E.J."/>
            <person name="Meyer B.J."/>
            <person name="Haag E.S."/>
        </authorList>
    </citation>
    <scope>NUCLEOTIDE SEQUENCE [LARGE SCALE GENOMIC DNA]</scope>
    <source>
        <strain evidence="3">JU1422</strain>
    </source>
</reference>
<dbReference type="Proteomes" id="UP000230233">
    <property type="component" value="Chromosome IV"/>
</dbReference>
<evidence type="ECO:0000313" key="2">
    <source>
        <dbReference type="EMBL" id="PIC31830.1"/>
    </source>
</evidence>
<evidence type="ECO:0000256" key="1">
    <source>
        <dbReference type="SAM" id="SignalP"/>
    </source>
</evidence>
<feature type="chain" id="PRO_5013700557" evidence="1">
    <location>
        <begin position="20"/>
        <end position="74"/>
    </location>
</feature>
<comment type="caution">
    <text evidence="2">The sequence shown here is derived from an EMBL/GenBank/DDBJ whole genome shotgun (WGS) entry which is preliminary data.</text>
</comment>
<protein>
    <submittedName>
        <fullName evidence="2">Uncharacterized protein</fullName>
    </submittedName>
</protein>
<evidence type="ECO:0000313" key="3">
    <source>
        <dbReference type="Proteomes" id="UP000230233"/>
    </source>
</evidence>
<feature type="signal peptide" evidence="1">
    <location>
        <begin position="1"/>
        <end position="19"/>
    </location>
</feature>
<organism evidence="2 3">
    <name type="scientific">Caenorhabditis nigoni</name>
    <dbReference type="NCBI Taxonomy" id="1611254"/>
    <lineage>
        <taxon>Eukaryota</taxon>
        <taxon>Metazoa</taxon>
        <taxon>Ecdysozoa</taxon>
        <taxon>Nematoda</taxon>
        <taxon>Chromadorea</taxon>
        <taxon>Rhabditida</taxon>
        <taxon>Rhabditina</taxon>
        <taxon>Rhabditomorpha</taxon>
        <taxon>Rhabditoidea</taxon>
        <taxon>Rhabditidae</taxon>
        <taxon>Peloderinae</taxon>
        <taxon>Caenorhabditis</taxon>
    </lineage>
</organism>
<sequence>MKLIIQILIILILTTLVICQPIEPTSLREKRGIKKFSKKFGKFAGSFGKAALSKVGSNALKKAGQWILPTFALG</sequence>
<proteinExistence type="predicted"/>